<dbReference type="PANTHER" id="PTHR34853:SF1">
    <property type="entry name" value="LIPASE 5"/>
    <property type="match status" value="1"/>
</dbReference>
<dbReference type="Proteomes" id="UP000199501">
    <property type="component" value="Unassembled WGS sequence"/>
</dbReference>
<reference evidence="2" key="1">
    <citation type="submission" date="2016-10" db="EMBL/GenBank/DDBJ databases">
        <authorList>
            <person name="Varghese N."/>
            <person name="Submissions S."/>
        </authorList>
    </citation>
    <scope>NUCLEOTIDE SEQUENCE [LARGE SCALE GENOMIC DNA]</scope>
    <source>
        <strain evidence="2">IBRC-M 10403</strain>
    </source>
</reference>
<dbReference type="EMBL" id="FMZZ01000028">
    <property type="protein sequence ID" value="SDE00170.1"/>
    <property type="molecule type" value="Genomic_DNA"/>
</dbReference>
<keyword evidence="2" id="KW-1185">Reference proteome</keyword>
<accession>A0A1G6ZC64</accession>
<proteinExistence type="predicted"/>
<dbReference type="PANTHER" id="PTHR34853">
    <property type="match status" value="1"/>
</dbReference>
<dbReference type="GO" id="GO:0004806">
    <property type="term" value="F:triacylglycerol lipase activity"/>
    <property type="evidence" value="ECO:0007669"/>
    <property type="project" value="InterPro"/>
</dbReference>
<dbReference type="Gene3D" id="3.40.50.1820">
    <property type="entry name" value="alpha/beta hydrolase"/>
    <property type="match status" value="2"/>
</dbReference>
<name>A0A1G6ZC64_9PSEU</name>
<dbReference type="Pfam" id="PF03583">
    <property type="entry name" value="LIP"/>
    <property type="match status" value="1"/>
</dbReference>
<gene>
    <name evidence="1" type="ORF">SAMN05216174_12812</name>
</gene>
<dbReference type="SUPFAM" id="SSF53474">
    <property type="entry name" value="alpha/beta-Hydrolases"/>
    <property type="match status" value="1"/>
</dbReference>
<evidence type="ECO:0000313" key="2">
    <source>
        <dbReference type="Proteomes" id="UP000199501"/>
    </source>
</evidence>
<sequence length="547" mass="54848">MLLAAAAVVGGVVVGVGSPVAGAVEAPGTVVSTTPLAAGELPGGAASGYQVLYASTGVGGASTTVSGLVYLPEGAAPAGGWPVLSWAHGTTGLGDSCAPTVTGSNRLAYLTGWLDAGYAVVATDYAGLGTPGGHPYLDGRVAAYGVIDIVRAARAVTAELSPHWFAVGQSQGGHAAMFTAHVAGRYAPELDFRGAVAHGVPSNLSYFVSLIGPTFPPSLVGLGTKTLIAYILAGLEIARPDFDLASYLTPLGKSVVADAHTLCGVQLAARVSDVNLADMFTKDLGDPFRQAWGAVFDVPVTGYDRPLLIAQGDSDAVVPPSLTSRLVGDLAANSQPHTYKTYPSDHTGTPDAALPDALVFAEGLFDGVTPAPDTTPPTGVTAAADRAPDSGGWFTKPFTATWSGTDPSGIAECTTAAYSGPDTATGSLSGSCTDKAGNVSAPVPFAFRYDATAPSAKVTAPAGLIRSGTQVGGTAADAVSGVAAVTVTAVNYFTGRRTTHVATCATDCATWRVSTSGLHGFYTLTATPRDAAGNTGPASPGAFTIIL</sequence>
<dbReference type="GO" id="GO:0016042">
    <property type="term" value="P:lipid catabolic process"/>
    <property type="evidence" value="ECO:0007669"/>
    <property type="project" value="InterPro"/>
</dbReference>
<protein>
    <submittedName>
        <fullName evidence="1">Secretory lipase</fullName>
    </submittedName>
</protein>
<dbReference type="InterPro" id="IPR029058">
    <property type="entry name" value="AB_hydrolase_fold"/>
</dbReference>
<dbReference type="AlphaFoldDB" id="A0A1G6ZC64"/>
<evidence type="ECO:0000313" key="1">
    <source>
        <dbReference type="EMBL" id="SDE00170.1"/>
    </source>
</evidence>
<organism evidence="1 2">
    <name type="scientific">Actinokineospora iranica</name>
    <dbReference type="NCBI Taxonomy" id="1271860"/>
    <lineage>
        <taxon>Bacteria</taxon>
        <taxon>Bacillati</taxon>
        <taxon>Actinomycetota</taxon>
        <taxon>Actinomycetes</taxon>
        <taxon>Pseudonocardiales</taxon>
        <taxon>Pseudonocardiaceae</taxon>
        <taxon>Actinokineospora</taxon>
    </lineage>
</organism>
<dbReference type="InterPro" id="IPR005152">
    <property type="entry name" value="Lipase_secreted"/>
</dbReference>